<name>A0AA49GBK1_9BACT</name>
<feature type="transmembrane region" description="Helical" evidence="7">
    <location>
        <begin position="75"/>
        <end position="94"/>
    </location>
</feature>
<sequence>MIRFFNLNKWSKLEKSLEQKPNILLSQFSIIAVIAALIQVINDLFNTNYIAVGFDLIIVGIAVATYIVNEKRNHVIAKFIFIVLGTGYIFVYSSIIPKSIGVYLIFFPILAIIFLVFSNEEIKYKYYSVVYVLILLFILEITEYQPFGEINLTGGKSESTSFYVNMLISIFVLVFSMYNMDVINKHIDQVRLETLKELEQKNKELELANDELDHFVYSASHDLKAPLSSILGLINIAKYEVKDDNVMDYFIRIENRIERLTQFIKEVIEISRNTRTEIKTEPIELEKLLDEIIENNNYIEGMEKIEFNKQIQFDSPLFTDKARMEVILNNLISNAIKYSDPSKGHCKIDITADKTSNKFRIIIADNGIGIPKDQQEKVFEMFYRGAQSKEGSGLGLYIVKNMLVKLKGEFDLNSKVGVGTKIELTFPIL</sequence>
<dbReference type="SMART" id="SM00388">
    <property type="entry name" value="HisKA"/>
    <property type="match status" value="1"/>
</dbReference>
<feature type="transmembrane region" description="Helical" evidence="7">
    <location>
        <begin position="47"/>
        <end position="68"/>
    </location>
</feature>
<dbReference type="InterPro" id="IPR003594">
    <property type="entry name" value="HATPase_dom"/>
</dbReference>
<comment type="catalytic activity">
    <reaction evidence="1">
        <text>ATP + protein L-histidine = ADP + protein N-phospho-L-histidine.</text>
        <dbReference type="EC" id="2.7.13.3"/>
    </reaction>
</comment>
<dbReference type="InterPro" id="IPR004358">
    <property type="entry name" value="Sig_transdc_His_kin-like_C"/>
</dbReference>
<evidence type="ECO:0000256" key="4">
    <source>
        <dbReference type="ARBA" id="ARBA00022679"/>
    </source>
</evidence>
<organism evidence="9 10">
    <name type="scientific">Marivirga salinarum</name>
    <dbReference type="NCBI Taxonomy" id="3059078"/>
    <lineage>
        <taxon>Bacteria</taxon>
        <taxon>Pseudomonadati</taxon>
        <taxon>Bacteroidota</taxon>
        <taxon>Cytophagia</taxon>
        <taxon>Cytophagales</taxon>
        <taxon>Marivirgaceae</taxon>
        <taxon>Marivirga</taxon>
    </lineage>
</organism>
<evidence type="ECO:0000313" key="10">
    <source>
        <dbReference type="Proteomes" id="UP001230496"/>
    </source>
</evidence>
<keyword evidence="5 9" id="KW-0418">Kinase</keyword>
<evidence type="ECO:0000313" key="9">
    <source>
        <dbReference type="EMBL" id="WKK74062.2"/>
    </source>
</evidence>
<keyword evidence="6" id="KW-0902">Two-component regulatory system</keyword>
<dbReference type="InterPro" id="IPR050736">
    <property type="entry name" value="Sensor_HK_Regulatory"/>
</dbReference>
<dbReference type="PANTHER" id="PTHR43711">
    <property type="entry name" value="TWO-COMPONENT HISTIDINE KINASE"/>
    <property type="match status" value="1"/>
</dbReference>
<dbReference type="PROSITE" id="PS50109">
    <property type="entry name" value="HIS_KIN"/>
    <property type="match status" value="1"/>
</dbReference>
<gene>
    <name evidence="9" type="ORF">QYS49_19870</name>
</gene>
<dbReference type="Pfam" id="PF02518">
    <property type="entry name" value="HATPase_c"/>
    <property type="match status" value="1"/>
</dbReference>
<keyword evidence="3" id="KW-0597">Phosphoprotein</keyword>
<feature type="domain" description="Histidine kinase" evidence="8">
    <location>
        <begin position="218"/>
        <end position="429"/>
    </location>
</feature>
<dbReference type="InterPro" id="IPR036890">
    <property type="entry name" value="HATPase_C_sf"/>
</dbReference>
<feature type="transmembrane region" description="Helical" evidence="7">
    <location>
        <begin position="162"/>
        <end position="180"/>
    </location>
</feature>
<dbReference type="Proteomes" id="UP001230496">
    <property type="component" value="Chromosome"/>
</dbReference>
<feature type="transmembrane region" description="Helical" evidence="7">
    <location>
        <begin position="100"/>
        <end position="117"/>
    </location>
</feature>
<evidence type="ECO:0000256" key="1">
    <source>
        <dbReference type="ARBA" id="ARBA00000085"/>
    </source>
</evidence>
<feature type="transmembrane region" description="Helical" evidence="7">
    <location>
        <begin position="124"/>
        <end position="142"/>
    </location>
</feature>
<dbReference type="InterPro" id="IPR036097">
    <property type="entry name" value="HisK_dim/P_sf"/>
</dbReference>
<dbReference type="FunFam" id="3.30.565.10:FF:000006">
    <property type="entry name" value="Sensor histidine kinase WalK"/>
    <property type="match status" value="1"/>
</dbReference>
<reference evidence="9 10" key="1">
    <citation type="submission" date="2023-08" db="EMBL/GenBank/DDBJ databases">
        <title>Comparative genomics and taxonomic characterization of three novel marine species of genus Marivirga.</title>
        <authorList>
            <person name="Muhammad N."/>
            <person name="Kim S.-G."/>
        </authorList>
    </citation>
    <scope>NUCLEOTIDE SEQUENCE [LARGE SCALE GENOMIC DNA]</scope>
    <source>
        <strain evidence="9 10">BDSF4-3</strain>
    </source>
</reference>
<evidence type="ECO:0000256" key="6">
    <source>
        <dbReference type="ARBA" id="ARBA00023012"/>
    </source>
</evidence>
<proteinExistence type="predicted"/>
<dbReference type="RefSeq" id="WP_308347960.1">
    <property type="nucleotide sequence ID" value="NZ_CP129971.1"/>
</dbReference>
<dbReference type="SUPFAM" id="SSF47384">
    <property type="entry name" value="Homodimeric domain of signal transducing histidine kinase"/>
    <property type="match status" value="1"/>
</dbReference>
<keyword evidence="10" id="KW-1185">Reference proteome</keyword>
<dbReference type="SMART" id="SM00387">
    <property type="entry name" value="HATPase_c"/>
    <property type="match status" value="1"/>
</dbReference>
<evidence type="ECO:0000256" key="5">
    <source>
        <dbReference type="ARBA" id="ARBA00022777"/>
    </source>
</evidence>
<dbReference type="PANTHER" id="PTHR43711:SF31">
    <property type="entry name" value="HISTIDINE KINASE"/>
    <property type="match status" value="1"/>
</dbReference>
<evidence type="ECO:0000256" key="2">
    <source>
        <dbReference type="ARBA" id="ARBA00012438"/>
    </source>
</evidence>
<dbReference type="EMBL" id="CP129971">
    <property type="protein sequence ID" value="WKK74062.2"/>
    <property type="molecule type" value="Genomic_DNA"/>
</dbReference>
<keyword evidence="7" id="KW-1133">Transmembrane helix</keyword>
<dbReference type="InterPro" id="IPR003661">
    <property type="entry name" value="HisK_dim/P_dom"/>
</dbReference>
<feature type="transmembrane region" description="Helical" evidence="7">
    <location>
        <begin position="21"/>
        <end position="41"/>
    </location>
</feature>
<accession>A0AA49GBK1</accession>
<dbReference type="KEGG" id="msaa:QYS49_19870"/>
<dbReference type="EC" id="2.7.13.3" evidence="2"/>
<evidence type="ECO:0000259" key="8">
    <source>
        <dbReference type="PROSITE" id="PS50109"/>
    </source>
</evidence>
<dbReference type="CDD" id="cd00082">
    <property type="entry name" value="HisKA"/>
    <property type="match status" value="1"/>
</dbReference>
<keyword evidence="4" id="KW-0808">Transferase</keyword>
<dbReference type="Gene3D" id="1.10.287.130">
    <property type="match status" value="1"/>
</dbReference>
<evidence type="ECO:0000256" key="7">
    <source>
        <dbReference type="SAM" id="Phobius"/>
    </source>
</evidence>
<protein>
    <recommendedName>
        <fullName evidence="2">histidine kinase</fullName>
        <ecNumber evidence="2">2.7.13.3</ecNumber>
    </recommendedName>
</protein>
<dbReference type="InterPro" id="IPR005467">
    <property type="entry name" value="His_kinase_dom"/>
</dbReference>
<dbReference type="Pfam" id="PF00512">
    <property type="entry name" value="HisKA"/>
    <property type="match status" value="1"/>
</dbReference>
<evidence type="ECO:0000256" key="3">
    <source>
        <dbReference type="ARBA" id="ARBA00022553"/>
    </source>
</evidence>
<dbReference type="Gene3D" id="3.30.565.10">
    <property type="entry name" value="Histidine kinase-like ATPase, C-terminal domain"/>
    <property type="match status" value="1"/>
</dbReference>
<dbReference type="GO" id="GO:0000155">
    <property type="term" value="F:phosphorelay sensor kinase activity"/>
    <property type="evidence" value="ECO:0007669"/>
    <property type="project" value="InterPro"/>
</dbReference>
<dbReference type="CDD" id="cd00075">
    <property type="entry name" value="HATPase"/>
    <property type="match status" value="1"/>
</dbReference>
<dbReference type="PRINTS" id="PR00344">
    <property type="entry name" value="BCTRLSENSOR"/>
</dbReference>
<dbReference type="SUPFAM" id="SSF55874">
    <property type="entry name" value="ATPase domain of HSP90 chaperone/DNA topoisomerase II/histidine kinase"/>
    <property type="match status" value="1"/>
</dbReference>
<keyword evidence="7" id="KW-0812">Transmembrane</keyword>
<keyword evidence="7" id="KW-0472">Membrane</keyword>
<dbReference type="AlphaFoldDB" id="A0AA49GBK1"/>